<organism evidence="1 2">
    <name type="scientific">Streptococcus varani</name>
    <dbReference type="NCBI Taxonomy" id="1608583"/>
    <lineage>
        <taxon>Bacteria</taxon>
        <taxon>Bacillati</taxon>
        <taxon>Bacillota</taxon>
        <taxon>Bacilli</taxon>
        <taxon>Lactobacillales</taxon>
        <taxon>Streptococcaceae</taxon>
        <taxon>Streptococcus</taxon>
    </lineage>
</organism>
<dbReference type="EMBL" id="CTEN01000004">
    <property type="protein sequence ID" value="CQR25814.1"/>
    <property type="molecule type" value="Genomic_DNA"/>
</dbReference>
<sequence length="116" mass="13405">MAITCVLNESIYYMKIQLSMEYIQEMDNDCLKEIVRAWINETLSMNLDIGWEANPGDESKELLCSLKESTDLDKINRVIQNTVVFQPIQISGKRSDGKHIVRHYNVNSIELINRGK</sequence>
<name>A0A0E4H6D9_9STRE</name>
<reference evidence="2" key="1">
    <citation type="submission" date="2015-03" db="EMBL/GenBank/DDBJ databases">
        <authorList>
            <person name="Urmite Genomes"/>
        </authorList>
    </citation>
    <scope>NUCLEOTIDE SEQUENCE [LARGE SCALE GENOMIC DNA]</scope>
    <source>
        <strain evidence="2">FF10</strain>
    </source>
</reference>
<dbReference type="STRING" id="1608583.BN1356_02159"/>
<keyword evidence="2" id="KW-1185">Reference proteome</keyword>
<evidence type="ECO:0000313" key="1">
    <source>
        <dbReference type="EMBL" id="CQR25814.1"/>
    </source>
</evidence>
<accession>A0A0E4H6D9</accession>
<gene>
    <name evidence="1" type="ORF">BN1356_02159</name>
</gene>
<proteinExistence type="predicted"/>
<protein>
    <submittedName>
        <fullName evidence="1">Uncharacterized protein</fullName>
    </submittedName>
</protein>
<dbReference type="AlphaFoldDB" id="A0A0E4H6D9"/>
<dbReference type="Proteomes" id="UP000198604">
    <property type="component" value="Unassembled WGS sequence"/>
</dbReference>
<evidence type="ECO:0000313" key="2">
    <source>
        <dbReference type="Proteomes" id="UP000198604"/>
    </source>
</evidence>